<evidence type="ECO:0000259" key="2">
    <source>
        <dbReference type="Pfam" id="PF06159"/>
    </source>
</evidence>
<gene>
    <name evidence="5" type="ORF">H4219_003751</name>
</gene>
<protein>
    <recommendedName>
        <fullName evidence="7">Trafficking protein particle complex subunit 13</fullName>
    </recommendedName>
</protein>
<dbReference type="InterPro" id="IPR055428">
    <property type="entry name" value="TRAPPC13_C"/>
</dbReference>
<dbReference type="Pfam" id="PF06159">
    <property type="entry name" value="TRAPPC13_N"/>
    <property type="match status" value="1"/>
</dbReference>
<dbReference type="InterPro" id="IPR055429">
    <property type="entry name" value="TRAPPC13_M"/>
</dbReference>
<sequence length="498" mass="55952">MYRHPLTLKVMRLARPTFSQSMVFPVDYVTDQPSTFSQSVQQLLETSPALFGNITSTSVMDSDTPYESFVYTEALSVPRKFGAMYLGETFGAHVCITNSDQEVVKNIAIQASIEAGGRKSPLDLELRSNGYEYRQDQSSHIVIQKLEPGESVNIQIFHETRQLGVHDLEWQVDYLRGNGEPDTLRKLFNFRVNNPLIVKTKVNNIQWPSNRTENDTAKRGGASAIFLEIQVTNATEDTMVLERLRFDPVSVYDIAEFDRIPTTDNPLPPQHFGHRDTSKDDQGLVEENSSLWHGDSFLHHNQVRQYLYMLIPKPSLMNAPSKQDYLDALRKTQMTKSLGKLDIVWRSQFGAMGRLQTSQLARKPPSLFPLSIECKKIIVSKHSVAQERQSQLGSNNVLLEEPFKVQCRAYNLSDTTTDVAVFVDSTKLGTVLLCGATKYSLGPIESGESREFSMTFIPMSLGIHRVGGLRITNLLTGASQDVDHLADVVVSQGDMEQK</sequence>
<dbReference type="Proteomes" id="UP001150538">
    <property type="component" value="Unassembled WGS sequence"/>
</dbReference>
<feature type="domain" description="Trafficking protein particle complex subunit 13 C-terminal" evidence="3">
    <location>
        <begin position="395"/>
        <end position="490"/>
    </location>
</feature>
<evidence type="ECO:0008006" key="7">
    <source>
        <dbReference type="Google" id="ProtNLM"/>
    </source>
</evidence>
<comment type="similarity">
    <text evidence="1">Belongs to the TRAPPC13 family.</text>
</comment>
<proteinExistence type="inferred from homology"/>
<dbReference type="PANTHER" id="PTHR13134:SF3">
    <property type="entry name" value="TRAFFICKING PROTEIN PARTICLE COMPLEX SUBUNIT 13"/>
    <property type="match status" value="1"/>
</dbReference>
<dbReference type="Pfam" id="PF23647">
    <property type="entry name" value="TRAPPC13_M"/>
    <property type="match status" value="1"/>
</dbReference>
<evidence type="ECO:0000259" key="4">
    <source>
        <dbReference type="Pfam" id="PF23647"/>
    </source>
</evidence>
<reference evidence="5" key="1">
    <citation type="submission" date="2022-07" db="EMBL/GenBank/DDBJ databases">
        <title>Phylogenomic reconstructions and comparative analyses of Kickxellomycotina fungi.</title>
        <authorList>
            <person name="Reynolds N.K."/>
            <person name="Stajich J.E."/>
            <person name="Barry K."/>
            <person name="Grigoriev I.V."/>
            <person name="Crous P."/>
            <person name="Smith M.E."/>
        </authorList>
    </citation>
    <scope>NUCLEOTIDE SEQUENCE</scope>
    <source>
        <strain evidence="5">NBRC 100468</strain>
    </source>
</reference>
<dbReference type="OrthoDB" id="10250284at2759"/>
<dbReference type="PANTHER" id="PTHR13134">
    <property type="entry name" value="TRAFFICKING PROTEIN PARTICLE COMPLEX SUBUNIT 13"/>
    <property type="match status" value="1"/>
</dbReference>
<dbReference type="GO" id="GO:1990072">
    <property type="term" value="C:TRAPPIII protein complex"/>
    <property type="evidence" value="ECO:0007669"/>
    <property type="project" value="TreeGrafter"/>
</dbReference>
<evidence type="ECO:0000313" key="6">
    <source>
        <dbReference type="Proteomes" id="UP001150538"/>
    </source>
</evidence>
<dbReference type="AlphaFoldDB" id="A0A9W8DSG6"/>
<feature type="domain" description="Trafficking protein particle complex subunit 13 N-terminal" evidence="2">
    <location>
        <begin position="4"/>
        <end position="192"/>
    </location>
</feature>
<comment type="caution">
    <text evidence="5">The sequence shown here is derived from an EMBL/GenBank/DDBJ whole genome shotgun (WGS) entry which is preliminary data.</text>
</comment>
<dbReference type="Pfam" id="PF23643">
    <property type="entry name" value="TRAPPC13_C"/>
    <property type="match status" value="1"/>
</dbReference>
<evidence type="ECO:0000256" key="1">
    <source>
        <dbReference type="ARBA" id="ARBA00010785"/>
    </source>
</evidence>
<name>A0A9W8DSG6_9FUNG</name>
<evidence type="ECO:0000313" key="5">
    <source>
        <dbReference type="EMBL" id="KAJ1916485.1"/>
    </source>
</evidence>
<keyword evidence="6" id="KW-1185">Reference proteome</keyword>
<evidence type="ECO:0000259" key="3">
    <source>
        <dbReference type="Pfam" id="PF23643"/>
    </source>
</evidence>
<organism evidence="5 6">
    <name type="scientific">Mycoemilia scoparia</name>
    <dbReference type="NCBI Taxonomy" id="417184"/>
    <lineage>
        <taxon>Eukaryota</taxon>
        <taxon>Fungi</taxon>
        <taxon>Fungi incertae sedis</taxon>
        <taxon>Zoopagomycota</taxon>
        <taxon>Kickxellomycotina</taxon>
        <taxon>Kickxellomycetes</taxon>
        <taxon>Kickxellales</taxon>
        <taxon>Kickxellaceae</taxon>
        <taxon>Mycoemilia</taxon>
    </lineage>
</organism>
<dbReference type="InterPro" id="IPR055427">
    <property type="entry name" value="TRAPPC13_N"/>
</dbReference>
<feature type="domain" description="Trafficking protein particle complex subunit 13 middle" evidence="4">
    <location>
        <begin position="198"/>
        <end position="365"/>
    </location>
</feature>
<accession>A0A9W8DSG6</accession>
<dbReference type="InterPro" id="IPR010378">
    <property type="entry name" value="TRAPPC13"/>
</dbReference>
<dbReference type="EMBL" id="JANBPU010000101">
    <property type="protein sequence ID" value="KAJ1916485.1"/>
    <property type="molecule type" value="Genomic_DNA"/>
</dbReference>